<keyword evidence="11" id="KW-0378">Hydrolase</keyword>
<proteinExistence type="predicted"/>
<keyword evidence="13" id="KW-0735">Signal-anchor</keyword>
<evidence type="ECO:0000256" key="13">
    <source>
        <dbReference type="ARBA" id="ARBA00022968"/>
    </source>
</evidence>
<protein>
    <recommendedName>
        <fullName evidence="4">Penicillin-binding protein 1A</fullName>
        <ecNumber evidence="21">2.4.99.28</ecNumber>
        <ecNumber evidence="3">3.4.16.4</ecNumber>
    </recommendedName>
</protein>
<feature type="domain" description="Penicillin-binding protein transpeptidase" evidence="24">
    <location>
        <begin position="409"/>
        <end position="657"/>
    </location>
</feature>
<dbReference type="PANTHER" id="PTHR32282:SF11">
    <property type="entry name" value="PENICILLIN-BINDING PROTEIN 1B"/>
    <property type="match status" value="1"/>
</dbReference>
<dbReference type="GO" id="GO:0008955">
    <property type="term" value="F:peptidoglycan glycosyltransferase activity"/>
    <property type="evidence" value="ECO:0007669"/>
    <property type="project" value="UniProtKB-EC"/>
</dbReference>
<evidence type="ECO:0000313" key="26">
    <source>
        <dbReference type="EMBL" id="AVM42660.1"/>
    </source>
</evidence>
<dbReference type="GO" id="GO:0071555">
    <property type="term" value="P:cell wall organization"/>
    <property type="evidence" value="ECO:0007669"/>
    <property type="project" value="UniProtKB-KW"/>
</dbReference>
<dbReference type="EC" id="2.4.99.28" evidence="21"/>
<dbReference type="OrthoDB" id="9766909at2"/>
<evidence type="ECO:0000256" key="15">
    <source>
        <dbReference type="ARBA" id="ARBA00022989"/>
    </source>
</evidence>
<evidence type="ECO:0000256" key="7">
    <source>
        <dbReference type="ARBA" id="ARBA00022670"/>
    </source>
</evidence>
<evidence type="ECO:0000256" key="19">
    <source>
        <dbReference type="ARBA" id="ARBA00023316"/>
    </source>
</evidence>
<dbReference type="Gene3D" id="1.10.3810.10">
    <property type="entry name" value="Biosynthetic peptidoglycan transglycosylase-like"/>
    <property type="match status" value="1"/>
</dbReference>
<evidence type="ECO:0000256" key="6">
    <source>
        <dbReference type="ARBA" id="ARBA00022645"/>
    </source>
</evidence>
<evidence type="ECO:0000256" key="8">
    <source>
        <dbReference type="ARBA" id="ARBA00022676"/>
    </source>
</evidence>
<keyword evidence="16 23" id="KW-0472">Membrane</keyword>
<keyword evidence="15 23" id="KW-1133">Transmembrane helix</keyword>
<evidence type="ECO:0000256" key="11">
    <source>
        <dbReference type="ARBA" id="ARBA00022801"/>
    </source>
</evidence>
<dbReference type="InterPro" id="IPR001460">
    <property type="entry name" value="PCN-bd_Tpept"/>
</dbReference>
<keyword evidence="12" id="KW-0133">Cell shape</keyword>
<dbReference type="AlphaFoldDB" id="A0A2S0KNP6"/>
<comment type="catalytic activity">
    <reaction evidence="20">
        <text>Preferential cleavage: (Ac)2-L-Lys-D-Ala-|-D-Ala. Also transpeptidation of peptidyl-alanyl moieties that are N-acyl substituents of D-alanine.</text>
        <dbReference type="EC" id="3.4.16.4"/>
    </reaction>
</comment>
<dbReference type="GO" id="GO:0009252">
    <property type="term" value="P:peptidoglycan biosynthetic process"/>
    <property type="evidence" value="ECO:0007669"/>
    <property type="project" value="UniProtKB-UniPathway"/>
</dbReference>
<keyword evidence="6" id="KW-0121">Carboxypeptidase</keyword>
<name>A0A2S0KNP6_9FIRM</name>
<accession>A0A2S0KNP6</accession>
<dbReference type="Gene3D" id="3.40.710.10">
    <property type="entry name" value="DD-peptidase/beta-lactamase superfamily"/>
    <property type="match status" value="1"/>
</dbReference>
<dbReference type="UniPathway" id="UPA00219"/>
<keyword evidence="27" id="KW-1185">Reference proteome</keyword>
<evidence type="ECO:0000256" key="4">
    <source>
        <dbReference type="ARBA" id="ARBA00018638"/>
    </source>
</evidence>
<dbReference type="InterPro" id="IPR001264">
    <property type="entry name" value="Glyco_trans_51"/>
</dbReference>
<keyword evidence="14" id="KW-0573">Peptidoglycan synthesis</keyword>
<reference evidence="27" key="1">
    <citation type="submission" date="2018-02" db="EMBL/GenBank/DDBJ databases">
        <authorList>
            <person name="Holder M.E."/>
            <person name="Ajami N.J."/>
            <person name="Petrosino J.F."/>
        </authorList>
    </citation>
    <scope>NUCLEOTIDE SEQUENCE [LARGE SCALE GENOMIC DNA]</scope>
    <source>
        <strain evidence="27">CCUG 47711</strain>
    </source>
</reference>
<evidence type="ECO:0000256" key="14">
    <source>
        <dbReference type="ARBA" id="ARBA00022984"/>
    </source>
</evidence>
<keyword evidence="9" id="KW-0808">Transferase</keyword>
<evidence type="ECO:0000259" key="24">
    <source>
        <dbReference type="Pfam" id="PF00905"/>
    </source>
</evidence>
<feature type="domain" description="Glycosyl transferase family 51" evidence="25">
    <location>
        <begin position="118"/>
        <end position="299"/>
    </location>
</feature>
<organism evidence="26 27">
    <name type="scientific">Fastidiosipila sanguinis</name>
    <dbReference type="NCBI Taxonomy" id="236753"/>
    <lineage>
        <taxon>Bacteria</taxon>
        <taxon>Bacillati</taxon>
        <taxon>Bacillota</taxon>
        <taxon>Clostridia</taxon>
        <taxon>Eubacteriales</taxon>
        <taxon>Oscillospiraceae</taxon>
        <taxon>Fastidiosipila</taxon>
    </lineage>
</organism>
<dbReference type="GO" id="GO:0005886">
    <property type="term" value="C:plasma membrane"/>
    <property type="evidence" value="ECO:0007669"/>
    <property type="project" value="UniProtKB-SubCell"/>
</dbReference>
<comment type="catalytic activity">
    <reaction evidence="22">
        <text>[GlcNAc-(1-&gt;4)-Mur2Ac(oyl-L-Ala-gamma-D-Glu-L-Lys-D-Ala-D-Ala)](n)-di-trans,octa-cis-undecaprenyl diphosphate + beta-D-GlcNAc-(1-&gt;4)-Mur2Ac(oyl-L-Ala-gamma-D-Glu-L-Lys-D-Ala-D-Ala)-di-trans,octa-cis-undecaprenyl diphosphate = [GlcNAc-(1-&gt;4)-Mur2Ac(oyl-L-Ala-gamma-D-Glu-L-Lys-D-Ala-D-Ala)](n+1)-di-trans,octa-cis-undecaprenyl diphosphate + di-trans,octa-cis-undecaprenyl diphosphate + H(+)</text>
        <dbReference type="Rhea" id="RHEA:23708"/>
        <dbReference type="Rhea" id="RHEA-COMP:9602"/>
        <dbReference type="Rhea" id="RHEA-COMP:9603"/>
        <dbReference type="ChEBI" id="CHEBI:15378"/>
        <dbReference type="ChEBI" id="CHEBI:58405"/>
        <dbReference type="ChEBI" id="CHEBI:60033"/>
        <dbReference type="ChEBI" id="CHEBI:78435"/>
        <dbReference type="EC" id="2.4.99.28"/>
    </reaction>
</comment>
<comment type="subcellular location">
    <subcellularLocation>
        <location evidence="2">Cell membrane</location>
        <topology evidence="2">Single-pass type II membrane protein</topology>
    </subcellularLocation>
</comment>
<dbReference type="GO" id="GO:0009002">
    <property type="term" value="F:serine-type D-Ala-D-Ala carboxypeptidase activity"/>
    <property type="evidence" value="ECO:0007669"/>
    <property type="project" value="UniProtKB-EC"/>
</dbReference>
<evidence type="ECO:0000256" key="21">
    <source>
        <dbReference type="ARBA" id="ARBA00044770"/>
    </source>
</evidence>
<evidence type="ECO:0000256" key="5">
    <source>
        <dbReference type="ARBA" id="ARBA00022475"/>
    </source>
</evidence>
<feature type="transmembrane region" description="Helical" evidence="23">
    <location>
        <begin position="67"/>
        <end position="94"/>
    </location>
</feature>
<evidence type="ECO:0000256" key="9">
    <source>
        <dbReference type="ARBA" id="ARBA00022679"/>
    </source>
</evidence>
<dbReference type="InterPro" id="IPR036950">
    <property type="entry name" value="PBP_transglycosylase"/>
</dbReference>
<dbReference type="InterPro" id="IPR023346">
    <property type="entry name" value="Lysozyme-like_dom_sf"/>
</dbReference>
<evidence type="ECO:0000256" key="22">
    <source>
        <dbReference type="ARBA" id="ARBA00049902"/>
    </source>
</evidence>
<evidence type="ECO:0000256" key="12">
    <source>
        <dbReference type="ARBA" id="ARBA00022960"/>
    </source>
</evidence>
<dbReference type="Pfam" id="PF00912">
    <property type="entry name" value="Transgly"/>
    <property type="match status" value="1"/>
</dbReference>
<keyword evidence="7" id="KW-0645">Protease</keyword>
<evidence type="ECO:0000256" key="20">
    <source>
        <dbReference type="ARBA" id="ARBA00034000"/>
    </source>
</evidence>
<dbReference type="Proteomes" id="UP000237947">
    <property type="component" value="Chromosome"/>
</dbReference>
<keyword evidence="19" id="KW-0961">Cell wall biogenesis/degradation</keyword>
<dbReference type="Pfam" id="PF00905">
    <property type="entry name" value="Transpeptidase"/>
    <property type="match status" value="1"/>
</dbReference>
<keyword evidence="5" id="KW-1003">Cell membrane</keyword>
<dbReference type="InterPro" id="IPR012338">
    <property type="entry name" value="Beta-lactam/transpept-like"/>
</dbReference>
<comment type="function">
    <text evidence="1">Cell wall formation. Synthesis of cross-linked peptidoglycan from the lipid intermediates. The enzyme has a penicillin-insensitive transglycosylase N-terminal domain (formation of linear glycan strands) and a penicillin-sensitive transpeptidase C-terminal domain (cross-linking of the peptide subunits).</text>
</comment>
<keyword evidence="18" id="KW-0511">Multifunctional enzyme</keyword>
<evidence type="ECO:0000256" key="10">
    <source>
        <dbReference type="ARBA" id="ARBA00022692"/>
    </source>
</evidence>
<sequence length="781" mass="86454">MDKDNKNNLSLGERRKLYQKEQEEKLQNKEMAYLKNSIRRDMSGRPKVASNDLTTAGLLGKFAGKSVLIGIVIILIIMALIGSTLIGILVGYIATAKEVPSSLFTITQQTSYLYDKNGEQIAALTGDSNINRELIDYSQVSQTYIDEAFIAIEDRTFNTNIGIDPRRIAGAAISTLANLGDSAHGGSTITQQTVKMLTGDNEVSYQRKVQEWYRAVRLTEQLPKAKIMNLYLDLVPMGNNYVGVGSAAKAYFGKEAKDLNLAESALLAGIPKSPASYNPRTELGRKNIQRRQRIVLQAMLSVGFITSDQFEDAINYEIVYSNEDISFTGNEINSYFEEFVIEQVTRDLANSGKYTAAEAYSLVQNGGLHIHTSLDPLVQDKLDELFLQQKNFQRDPSLYVNSPEKPDAGTVVLDSKTNNIVAMQGGAGEKEANKVLNRATDIRRQPGSVIKPLAVYAPAVEMDLVTGATMVKDEPVHMDIHNPNTLWPTNAYDSYYGAMPVRGNLKISNNVPAVKVLNEVGVDTAKTYLAQMGIDLRNDPVGLSLATGSLSYGVSPLQMANGFQTLANGGLYTESKAYTQVLDSNGVVILEFSPEFEQVFSAETSYMMLRMMEDVLKGPSESAPYYGTLWDFGQIHNANGETIRTAAKTGTTDAFQDEWIAMMTPYYTVSNWYGFDNKLKRSYLPTLDYKNQHYATEELFKYIHRDKPAAEWDKPAGIVEFYVSASNGYQVSGNYGNSFLEYFKAGSPITPNRPSNGDINYLNTDKIPGYYNNFAASGGYQ</sequence>
<evidence type="ECO:0000256" key="18">
    <source>
        <dbReference type="ARBA" id="ARBA00023268"/>
    </source>
</evidence>
<dbReference type="PANTHER" id="PTHR32282">
    <property type="entry name" value="BINDING PROTEIN TRANSPEPTIDASE, PUTATIVE-RELATED"/>
    <property type="match status" value="1"/>
</dbReference>
<evidence type="ECO:0000256" key="16">
    <source>
        <dbReference type="ARBA" id="ARBA00023136"/>
    </source>
</evidence>
<evidence type="ECO:0000256" key="17">
    <source>
        <dbReference type="ARBA" id="ARBA00023251"/>
    </source>
</evidence>
<dbReference type="GO" id="GO:0008658">
    <property type="term" value="F:penicillin binding"/>
    <property type="evidence" value="ECO:0007669"/>
    <property type="project" value="InterPro"/>
</dbReference>
<dbReference type="GO" id="GO:0008360">
    <property type="term" value="P:regulation of cell shape"/>
    <property type="evidence" value="ECO:0007669"/>
    <property type="project" value="UniProtKB-KW"/>
</dbReference>
<evidence type="ECO:0000256" key="3">
    <source>
        <dbReference type="ARBA" id="ARBA00012448"/>
    </source>
</evidence>
<dbReference type="RefSeq" id="WP_106012614.1">
    <property type="nucleotide sequence ID" value="NZ_CP027226.1"/>
</dbReference>
<evidence type="ECO:0000256" key="23">
    <source>
        <dbReference type="SAM" id="Phobius"/>
    </source>
</evidence>
<dbReference type="GO" id="GO:0046677">
    <property type="term" value="P:response to antibiotic"/>
    <property type="evidence" value="ECO:0007669"/>
    <property type="project" value="UniProtKB-KW"/>
</dbReference>
<dbReference type="KEGG" id="fsa:C5Q98_05285"/>
<dbReference type="EMBL" id="CP027226">
    <property type="protein sequence ID" value="AVM42660.1"/>
    <property type="molecule type" value="Genomic_DNA"/>
</dbReference>
<evidence type="ECO:0000256" key="2">
    <source>
        <dbReference type="ARBA" id="ARBA00004401"/>
    </source>
</evidence>
<dbReference type="InterPro" id="IPR050396">
    <property type="entry name" value="Glycosyltr_51/Transpeptidase"/>
</dbReference>
<dbReference type="SUPFAM" id="SSF56601">
    <property type="entry name" value="beta-lactamase/transpeptidase-like"/>
    <property type="match status" value="1"/>
</dbReference>
<dbReference type="EC" id="3.4.16.4" evidence="3"/>
<keyword evidence="10 23" id="KW-0812">Transmembrane</keyword>
<dbReference type="GO" id="GO:0006508">
    <property type="term" value="P:proteolysis"/>
    <property type="evidence" value="ECO:0007669"/>
    <property type="project" value="UniProtKB-KW"/>
</dbReference>
<evidence type="ECO:0000256" key="1">
    <source>
        <dbReference type="ARBA" id="ARBA00002624"/>
    </source>
</evidence>
<gene>
    <name evidence="26" type="ORF">C5Q98_05285</name>
</gene>
<keyword evidence="8" id="KW-0328">Glycosyltransferase</keyword>
<evidence type="ECO:0000259" key="25">
    <source>
        <dbReference type="Pfam" id="PF00912"/>
    </source>
</evidence>
<dbReference type="GO" id="GO:0030288">
    <property type="term" value="C:outer membrane-bounded periplasmic space"/>
    <property type="evidence" value="ECO:0007669"/>
    <property type="project" value="TreeGrafter"/>
</dbReference>
<dbReference type="SUPFAM" id="SSF53955">
    <property type="entry name" value="Lysozyme-like"/>
    <property type="match status" value="1"/>
</dbReference>
<evidence type="ECO:0000313" key="27">
    <source>
        <dbReference type="Proteomes" id="UP000237947"/>
    </source>
</evidence>
<keyword evidence="17" id="KW-0046">Antibiotic resistance</keyword>